<evidence type="ECO:0000313" key="2">
    <source>
        <dbReference type="EMBL" id="MBM7714403.1"/>
    </source>
</evidence>
<protein>
    <submittedName>
        <fullName evidence="2">Uncharacterized protein</fullName>
    </submittedName>
</protein>
<keyword evidence="1" id="KW-0812">Transmembrane</keyword>
<gene>
    <name evidence="2" type="ORF">JOC94_001375</name>
</gene>
<dbReference type="EMBL" id="JAFBFH010000007">
    <property type="protein sequence ID" value="MBM7714403.1"/>
    <property type="molecule type" value="Genomic_DNA"/>
</dbReference>
<accession>A0ABS2R686</accession>
<feature type="transmembrane region" description="Helical" evidence="1">
    <location>
        <begin position="114"/>
        <end position="138"/>
    </location>
</feature>
<name>A0ABS2R686_9BACI</name>
<sequence length="181" mass="20087">MSIWEDVIAVHHTCKHMPLQHKLVLTALFSGLAAAFQSAGALFQGAGYLISLLSTAPIIVCTIFSLPLGMLSYFLTILVLFFYPSELLIFPFTTGLLGLAIGFCFLITNTRLTAGVITSFTLASGIFFVLYGLQFPLFGPVVSTSPDIRIVFGILLFSAWYGWVWLWTSHFFIKRFKNMIA</sequence>
<comment type="caution">
    <text evidence="2">The sequence shown here is derived from an EMBL/GenBank/DDBJ whole genome shotgun (WGS) entry which is preliminary data.</text>
</comment>
<reference evidence="2 3" key="1">
    <citation type="submission" date="2021-01" db="EMBL/GenBank/DDBJ databases">
        <title>Genomic Encyclopedia of Type Strains, Phase IV (KMG-IV): sequencing the most valuable type-strain genomes for metagenomic binning, comparative biology and taxonomic classification.</title>
        <authorList>
            <person name="Goeker M."/>
        </authorList>
    </citation>
    <scope>NUCLEOTIDE SEQUENCE [LARGE SCALE GENOMIC DNA]</scope>
    <source>
        <strain evidence="2 3">DSM 105453</strain>
    </source>
</reference>
<feature type="transmembrane region" description="Helical" evidence="1">
    <location>
        <begin position="55"/>
        <end position="82"/>
    </location>
</feature>
<feature type="transmembrane region" description="Helical" evidence="1">
    <location>
        <begin position="150"/>
        <end position="173"/>
    </location>
</feature>
<keyword evidence="3" id="KW-1185">Reference proteome</keyword>
<organism evidence="2 3">
    <name type="scientific">Siminovitchia thermophila</name>
    <dbReference type="NCBI Taxonomy" id="1245522"/>
    <lineage>
        <taxon>Bacteria</taxon>
        <taxon>Bacillati</taxon>
        <taxon>Bacillota</taxon>
        <taxon>Bacilli</taxon>
        <taxon>Bacillales</taxon>
        <taxon>Bacillaceae</taxon>
        <taxon>Siminovitchia</taxon>
    </lineage>
</organism>
<feature type="transmembrane region" description="Helical" evidence="1">
    <location>
        <begin position="88"/>
        <end position="107"/>
    </location>
</feature>
<dbReference type="Proteomes" id="UP000823485">
    <property type="component" value="Unassembled WGS sequence"/>
</dbReference>
<keyword evidence="1" id="KW-0472">Membrane</keyword>
<keyword evidence="1" id="KW-1133">Transmembrane helix</keyword>
<evidence type="ECO:0000313" key="3">
    <source>
        <dbReference type="Proteomes" id="UP000823485"/>
    </source>
</evidence>
<evidence type="ECO:0000256" key="1">
    <source>
        <dbReference type="SAM" id="Phobius"/>
    </source>
</evidence>
<dbReference type="RefSeq" id="WP_236017001.1">
    <property type="nucleotide sequence ID" value="NZ_JAFBFH010000007.1"/>
</dbReference>
<feature type="transmembrane region" description="Helical" evidence="1">
    <location>
        <begin position="23"/>
        <end position="43"/>
    </location>
</feature>
<proteinExistence type="predicted"/>